<dbReference type="InterPro" id="IPR011108">
    <property type="entry name" value="RMMBL"/>
</dbReference>
<feature type="domain" description="Beta-Casp" evidence="3">
    <location>
        <begin position="255"/>
        <end position="380"/>
    </location>
</feature>
<dbReference type="Pfam" id="PF07521">
    <property type="entry name" value="RMMBL"/>
    <property type="match status" value="1"/>
</dbReference>
<dbReference type="EMBL" id="FAXN01000043">
    <property type="protein sequence ID" value="CUV65698.1"/>
    <property type="molecule type" value="Genomic_DNA"/>
</dbReference>
<dbReference type="Pfam" id="PF10996">
    <property type="entry name" value="Beta-Casp"/>
    <property type="match status" value="1"/>
</dbReference>
<keyword evidence="4" id="KW-0269">Exonuclease</keyword>
<dbReference type="InterPro" id="IPR050698">
    <property type="entry name" value="MBL"/>
</dbReference>
<dbReference type="InterPro" id="IPR022712">
    <property type="entry name" value="Beta_Casp"/>
</dbReference>
<dbReference type="SMART" id="SM00849">
    <property type="entry name" value="Lactamase_B"/>
    <property type="match status" value="1"/>
</dbReference>
<evidence type="ECO:0000256" key="1">
    <source>
        <dbReference type="ARBA" id="ARBA00022801"/>
    </source>
</evidence>
<keyword evidence="4" id="KW-0540">Nuclease</keyword>
<gene>
    <name evidence="4" type="ORF">BN3087_420007</name>
</gene>
<dbReference type="AlphaFoldDB" id="A0A0S4XN03"/>
<accession>A0A0S4XN03</accession>
<dbReference type="InterPro" id="IPR036866">
    <property type="entry name" value="RibonucZ/Hydroxyglut_hydro"/>
</dbReference>
<evidence type="ECO:0000259" key="3">
    <source>
        <dbReference type="SMART" id="SM01027"/>
    </source>
</evidence>
<dbReference type="CDD" id="cd16295">
    <property type="entry name" value="TTHA0252-CPSF-like_MBL-fold"/>
    <property type="match status" value="1"/>
</dbReference>
<dbReference type="Gene3D" id="3.40.50.10890">
    <property type="match status" value="1"/>
</dbReference>
<proteinExistence type="predicted"/>
<feature type="domain" description="Metallo-beta-lactamase" evidence="2">
    <location>
        <begin position="14"/>
        <end position="235"/>
    </location>
</feature>
<dbReference type="SUPFAM" id="SSF56281">
    <property type="entry name" value="Metallo-hydrolase/oxidoreductase"/>
    <property type="match status" value="1"/>
</dbReference>
<dbReference type="Pfam" id="PF00753">
    <property type="entry name" value="Lactamase_B"/>
    <property type="match status" value="1"/>
</dbReference>
<dbReference type="Gene3D" id="3.60.15.10">
    <property type="entry name" value="Ribonuclease Z/Hydroxyacylglutathione hydrolase-like"/>
    <property type="match status" value="1"/>
</dbReference>
<evidence type="ECO:0000313" key="4">
    <source>
        <dbReference type="EMBL" id="CUV65698.1"/>
    </source>
</evidence>
<dbReference type="PANTHER" id="PTHR11203:SF37">
    <property type="entry name" value="INTEGRATOR COMPLEX SUBUNIT 11"/>
    <property type="match status" value="1"/>
</dbReference>
<evidence type="ECO:0000259" key="2">
    <source>
        <dbReference type="SMART" id="SM00849"/>
    </source>
</evidence>
<organism evidence="4">
    <name type="scientific">Sulfurovum sp. enrichment culture clone C5</name>
    <dbReference type="NCBI Taxonomy" id="497650"/>
    <lineage>
        <taxon>Bacteria</taxon>
        <taxon>Pseudomonadati</taxon>
        <taxon>Campylobacterota</taxon>
        <taxon>Epsilonproteobacteria</taxon>
        <taxon>Campylobacterales</taxon>
        <taxon>Sulfurovaceae</taxon>
        <taxon>Sulfurovum</taxon>
        <taxon>environmental samples</taxon>
    </lineage>
</organism>
<protein>
    <submittedName>
        <fullName evidence="4">Putative exonuclease of the beta-lactamase fold involved in RNA processing</fullName>
    </submittedName>
</protein>
<dbReference type="InterPro" id="IPR001279">
    <property type="entry name" value="Metallo-B-lactamas"/>
</dbReference>
<name>A0A0S4XN03_9BACT</name>
<keyword evidence="1" id="KW-0378">Hydrolase</keyword>
<dbReference type="GO" id="GO:0004521">
    <property type="term" value="F:RNA endonuclease activity"/>
    <property type="evidence" value="ECO:0007669"/>
    <property type="project" value="TreeGrafter"/>
</dbReference>
<dbReference type="SMART" id="SM01027">
    <property type="entry name" value="Beta-Casp"/>
    <property type="match status" value="1"/>
</dbReference>
<reference evidence="4" key="1">
    <citation type="submission" date="2015-11" db="EMBL/GenBank/DDBJ databases">
        <authorList>
            <person name="Zhang Y."/>
            <person name="Guo Z."/>
        </authorList>
    </citation>
    <scope>NUCLEOTIDE SEQUENCE</scope>
    <source>
        <strain evidence="4">BN30871</strain>
    </source>
</reference>
<sequence length="465" mass="52645">MATVVSYGAAGTVTGSCHLLEANGIKTLIDCGMFQGSVEDKSYEPFGFDPSDIDYLILTHAHIDHIGRVPKLVKEGFNGVIIATEATIDVAYIMLQDAAKILIEEYNIIYRKAQRAGEEKSVRQPLYDLDDVENTFSKTIRFARYNQKIALCDFLAITFHQAGHILGSAFVEVEFTEGETDKKVVFSGDIGNKKRLVVDGLENGFYTNTLYIESTYGDRLHKSIDESIKEFKQAIIETIDRGGNVMIPSFALERTQEILYILKQMSENKELENVNVFLDSPLAIKATELYNKHPFFLNEENEKDVLELENPFTFKNLNLTQSVEQSIAINNFQDNTIIIAGSGMCTGGRILQHFKHRLWNPANSLIFVGYQVEGTLGRKIIDGTQFISIHKEKIAVRAKIYTINGFSAHGDQKDMLDWIDTFNGIENIYLIHGENYQARAFKDAIKARFDNVKVHIVKEREHIYI</sequence>
<dbReference type="PANTHER" id="PTHR11203">
    <property type="entry name" value="CLEAVAGE AND POLYADENYLATION SPECIFICITY FACTOR FAMILY MEMBER"/>
    <property type="match status" value="1"/>
</dbReference>
<dbReference type="GO" id="GO:0004527">
    <property type="term" value="F:exonuclease activity"/>
    <property type="evidence" value="ECO:0007669"/>
    <property type="project" value="UniProtKB-KW"/>
</dbReference>